<dbReference type="CDD" id="cd00167">
    <property type="entry name" value="SANT"/>
    <property type="match status" value="1"/>
</dbReference>
<evidence type="ECO:0000313" key="6">
    <source>
        <dbReference type="Proteomes" id="UP000604825"/>
    </source>
</evidence>
<dbReference type="Pfam" id="PF00249">
    <property type="entry name" value="Myb_DNA-binding"/>
    <property type="match status" value="1"/>
</dbReference>
<sequence>MDHFNPALPPTQALVPFQEGNKHAFIAEEVYDEHVEEHDASIGHDGSSNQGKHIARGHWRPSEDEKLKDLVAQYGPKNWRRIAEKLEGRSGGSDMAPHARTPTAANFKATMRSTFSTPSLATDKGGDKFTPPFFDFLGVGDA</sequence>
<dbReference type="Proteomes" id="UP000604825">
    <property type="component" value="Unassembled WGS sequence"/>
</dbReference>
<protein>
    <submittedName>
        <fullName evidence="5">Uncharacterized protein</fullName>
    </submittedName>
</protein>
<evidence type="ECO:0000259" key="3">
    <source>
        <dbReference type="PROSITE" id="PS50090"/>
    </source>
</evidence>
<dbReference type="PROSITE" id="PS50090">
    <property type="entry name" value="MYB_LIKE"/>
    <property type="match status" value="1"/>
</dbReference>
<feature type="domain" description="Myb-like" evidence="3">
    <location>
        <begin position="51"/>
        <end position="91"/>
    </location>
</feature>
<organism evidence="5 6">
    <name type="scientific">Miscanthus lutarioriparius</name>
    <dbReference type="NCBI Taxonomy" id="422564"/>
    <lineage>
        <taxon>Eukaryota</taxon>
        <taxon>Viridiplantae</taxon>
        <taxon>Streptophyta</taxon>
        <taxon>Embryophyta</taxon>
        <taxon>Tracheophyta</taxon>
        <taxon>Spermatophyta</taxon>
        <taxon>Magnoliopsida</taxon>
        <taxon>Liliopsida</taxon>
        <taxon>Poales</taxon>
        <taxon>Poaceae</taxon>
        <taxon>PACMAD clade</taxon>
        <taxon>Panicoideae</taxon>
        <taxon>Andropogonodae</taxon>
        <taxon>Andropogoneae</taxon>
        <taxon>Saccharinae</taxon>
        <taxon>Miscanthus</taxon>
    </lineage>
</organism>
<dbReference type="SUPFAM" id="SSF46689">
    <property type="entry name" value="Homeodomain-like"/>
    <property type="match status" value="1"/>
</dbReference>
<keyword evidence="1" id="KW-0238">DNA-binding</keyword>
<proteinExistence type="predicted"/>
<gene>
    <name evidence="5" type="ORF">NCGR_LOCUS25993</name>
</gene>
<dbReference type="InterPro" id="IPR017930">
    <property type="entry name" value="Myb_dom"/>
</dbReference>
<name>A0A811PGU7_9POAL</name>
<evidence type="ECO:0000313" key="5">
    <source>
        <dbReference type="EMBL" id="CAD6238867.1"/>
    </source>
</evidence>
<evidence type="ECO:0000256" key="1">
    <source>
        <dbReference type="ARBA" id="ARBA00023125"/>
    </source>
</evidence>
<dbReference type="Gene3D" id="1.10.10.60">
    <property type="entry name" value="Homeodomain-like"/>
    <property type="match status" value="1"/>
</dbReference>
<dbReference type="PROSITE" id="PS51294">
    <property type="entry name" value="HTH_MYB"/>
    <property type="match status" value="1"/>
</dbReference>
<evidence type="ECO:0000259" key="4">
    <source>
        <dbReference type="PROSITE" id="PS51294"/>
    </source>
</evidence>
<evidence type="ECO:0000256" key="2">
    <source>
        <dbReference type="SAM" id="MobiDB-lite"/>
    </source>
</evidence>
<keyword evidence="6" id="KW-1185">Reference proteome</keyword>
<dbReference type="AlphaFoldDB" id="A0A811PGU7"/>
<dbReference type="SMART" id="SM00717">
    <property type="entry name" value="SANT"/>
    <property type="match status" value="1"/>
</dbReference>
<feature type="region of interest" description="Disordered" evidence="2">
    <location>
        <begin position="40"/>
        <end position="61"/>
    </location>
</feature>
<dbReference type="GO" id="GO:0003677">
    <property type="term" value="F:DNA binding"/>
    <property type="evidence" value="ECO:0007669"/>
    <property type="project" value="UniProtKB-KW"/>
</dbReference>
<dbReference type="InterPro" id="IPR001005">
    <property type="entry name" value="SANT/Myb"/>
</dbReference>
<feature type="region of interest" description="Disordered" evidence="2">
    <location>
        <begin position="87"/>
        <end position="107"/>
    </location>
</feature>
<comment type="caution">
    <text evidence="5">The sequence shown here is derived from an EMBL/GenBank/DDBJ whole genome shotgun (WGS) entry which is preliminary data.</text>
</comment>
<dbReference type="OrthoDB" id="1731981at2759"/>
<accession>A0A811PGU7</accession>
<reference evidence="5" key="1">
    <citation type="submission" date="2020-10" db="EMBL/GenBank/DDBJ databases">
        <authorList>
            <person name="Han B."/>
            <person name="Lu T."/>
            <person name="Zhao Q."/>
            <person name="Huang X."/>
            <person name="Zhao Y."/>
        </authorList>
    </citation>
    <scope>NUCLEOTIDE SEQUENCE</scope>
</reference>
<dbReference type="EMBL" id="CAJGYO010000006">
    <property type="protein sequence ID" value="CAD6238867.1"/>
    <property type="molecule type" value="Genomic_DNA"/>
</dbReference>
<dbReference type="InterPro" id="IPR009057">
    <property type="entry name" value="Homeodomain-like_sf"/>
</dbReference>
<feature type="domain" description="HTH myb-type" evidence="4">
    <location>
        <begin position="51"/>
        <end position="91"/>
    </location>
</feature>